<protein>
    <submittedName>
        <fullName evidence="1">Uncharacterized protein</fullName>
    </submittedName>
</protein>
<dbReference type="AlphaFoldDB" id="A0A0A9HL91"/>
<reference evidence="1" key="1">
    <citation type="submission" date="2014-09" db="EMBL/GenBank/DDBJ databases">
        <authorList>
            <person name="Magalhaes I.L.F."/>
            <person name="Oliveira U."/>
            <person name="Santos F.R."/>
            <person name="Vidigal T.H.D.A."/>
            <person name="Brescovit A.D."/>
            <person name="Santos A.J."/>
        </authorList>
    </citation>
    <scope>NUCLEOTIDE SEQUENCE</scope>
    <source>
        <tissue evidence="1">Shoot tissue taken approximately 20 cm above the soil surface</tissue>
    </source>
</reference>
<name>A0A0A9HL91_ARUDO</name>
<organism evidence="1">
    <name type="scientific">Arundo donax</name>
    <name type="common">Giant reed</name>
    <name type="synonym">Donax arundinaceus</name>
    <dbReference type="NCBI Taxonomy" id="35708"/>
    <lineage>
        <taxon>Eukaryota</taxon>
        <taxon>Viridiplantae</taxon>
        <taxon>Streptophyta</taxon>
        <taxon>Embryophyta</taxon>
        <taxon>Tracheophyta</taxon>
        <taxon>Spermatophyta</taxon>
        <taxon>Magnoliopsida</taxon>
        <taxon>Liliopsida</taxon>
        <taxon>Poales</taxon>
        <taxon>Poaceae</taxon>
        <taxon>PACMAD clade</taxon>
        <taxon>Arundinoideae</taxon>
        <taxon>Arundineae</taxon>
        <taxon>Arundo</taxon>
    </lineage>
</organism>
<reference evidence="1" key="2">
    <citation type="journal article" date="2015" name="Data Brief">
        <title>Shoot transcriptome of the giant reed, Arundo donax.</title>
        <authorList>
            <person name="Barrero R.A."/>
            <person name="Guerrero F.D."/>
            <person name="Moolhuijzen P."/>
            <person name="Goolsby J.A."/>
            <person name="Tidwell J."/>
            <person name="Bellgard S.E."/>
            <person name="Bellgard M.I."/>
        </authorList>
    </citation>
    <scope>NUCLEOTIDE SEQUENCE</scope>
    <source>
        <tissue evidence="1">Shoot tissue taken approximately 20 cm above the soil surface</tissue>
    </source>
</reference>
<evidence type="ECO:0000313" key="1">
    <source>
        <dbReference type="EMBL" id="JAE35601.1"/>
    </source>
</evidence>
<accession>A0A0A9HL91</accession>
<dbReference type="EMBL" id="GBRH01162295">
    <property type="protein sequence ID" value="JAE35601.1"/>
    <property type="molecule type" value="Transcribed_RNA"/>
</dbReference>
<sequence>MLHSGFSSFRDYECNRSIR</sequence>
<proteinExistence type="predicted"/>